<dbReference type="Gene3D" id="3.40.50.720">
    <property type="entry name" value="NAD(P)-binding Rossmann-like Domain"/>
    <property type="match status" value="1"/>
</dbReference>
<comment type="similarity">
    <text evidence="2">Belongs to the bacterial sugar transferase family.</text>
</comment>
<keyword evidence="6 7" id="KW-0472">Membrane</keyword>
<dbReference type="NCBIfam" id="TIGR03025">
    <property type="entry name" value="EPS_sugtrans"/>
    <property type="match status" value="1"/>
</dbReference>
<feature type="transmembrane region" description="Helical" evidence="7">
    <location>
        <begin position="7"/>
        <end position="28"/>
    </location>
</feature>
<keyword evidence="4 7" id="KW-0812">Transmembrane</keyword>
<dbReference type="OrthoDB" id="9808602at2"/>
<name>A0A0P1L8V9_9BACT</name>
<evidence type="ECO:0000313" key="9">
    <source>
        <dbReference type="EMBL" id="CUS89737.1"/>
    </source>
</evidence>
<accession>A0A0P1LKK8</accession>
<reference evidence="9 12" key="2">
    <citation type="submission" date="2015-11" db="EMBL/GenBank/DDBJ databases">
        <authorList>
            <person name="Varghese N."/>
        </authorList>
    </citation>
    <scope>NUCLEOTIDE SEQUENCE [LARGE SCALE GENOMIC DNA]</scope>
    <source>
        <strain evidence="9 12">JGI-8</strain>
    </source>
</reference>
<dbReference type="EMBL" id="CZVI01000018">
    <property type="protein sequence ID" value="CUS89737.1"/>
    <property type="molecule type" value="Genomic_DNA"/>
</dbReference>
<accession>A0A0P1LHH4</accession>
<accession>A0A0P1MT90</accession>
<feature type="transmembrane region" description="Helical" evidence="7">
    <location>
        <begin position="43"/>
        <end position="64"/>
    </location>
</feature>
<gene>
    <name evidence="10" type="ORF">JGI4_01159</name>
    <name evidence="9" type="ORF">JGI8_01348</name>
</gene>
<evidence type="ECO:0000259" key="8">
    <source>
        <dbReference type="Pfam" id="PF02397"/>
    </source>
</evidence>
<accession>A0A0P1LEJ0</accession>
<feature type="transmembrane region" description="Helical" evidence="7">
    <location>
        <begin position="76"/>
        <end position="96"/>
    </location>
</feature>
<dbReference type="RefSeq" id="WP_047133958.1">
    <property type="nucleotide sequence ID" value="NZ_CZVI01000018.1"/>
</dbReference>
<dbReference type="GO" id="GO:0016020">
    <property type="term" value="C:membrane"/>
    <property type="evidence" value="ECO:0007669"/>
    <property type="project" value="UniProtKB-SubCell"/>
</dbReference>
<keyword evidence="3 10" id="KW-0808">Transferase</keyword>
<dbReference type="Proteomes" id="UP000182200">
    <property type="component" value="Unassembled WGS sequence"/>
</dbReference>
<evidence type="ECO:0000313" key="11">
    <source>
        <dbReference type="Proteomes" id="UP000182011"/>
    </source>
</evidence>
<evidence type="ECO:0000313" key="12">
    <source>
        <dbReference type="Proteomes" id="UP000182200"/>
    </source>
</evidence>
<accession>A0A0S4N1Z0</accession>
<dbReference type="NCBIfam" id="TIGR03023">
    <property type="entry name" value="WcaJ_sugtrans"/>
    <property type="match status" value="1"/>
</dbReference>
<evidence type="ECO:0000256" key="3">
    <source>
        <dbReference type="ARBA" id="ARBA00022679"/>
    </source>
</evidence>
<sequence>MSKTAEKVLVISIDILMLFLVWYVYYLIRVESGLFSYYVRPEFWGPMLIITAYWLVMFWLFGLYQSWYAKSRLDEVITILKAVTFGVFVLFFAIFIDDISTNSPANSRILILIYWFLMMFFIPAGRIAVRTLQRKLLEKGIGLRNTLIVGFNEKGKEIFDLLERYPALGYKVVGFIRTDKRKGGEHKGVRVLGSVEKINDVIREHDIKEIIFALDSSEHGKLLEVIGRCDEDVGFKIVPDLYDAISGQARTNQIYGFPLIEIMPELMKPWEKVVKRLIDIVVSLIILLVGLPIWILIAILIKIDSKGPVIYKQERVGKDGKIFTLYKFRSMFENAEALTGPTWAMKNDPRVTRVGKILRKLHLDEVPQFFNVLKGDMSLVGPRPERPMFVEELSKKIPLYKRRLKVKPGITGWAQIKYKYDESIEDVKKKLQYDLFYIENMSLRMDLKILAYTILHVLSGKGQT</sequence>
<evidence type="ECO:0000313" key="10">
    <source>
        <dbReference type="EMBL" id="CUU05093.1"/>
    </source>
</evidence>
<comment type="subcellular location">
    <subcellularLocation>
        <location evidence="1">Membrane</location>
        <topology evidence="1">Multi-pass membrane protein</topology>
    </subcellularLocation>
</comment>
<dbReference type="GO" id="GO:0016780">
    <property type="term" value="F:phosphotransferase activity, for other substituted phosphate groups"/>
    <property type="evidence" value="ECO:0007669"/>
    <property type="project" value="TreeGrafter"/>
</dbReference>
<dbReference type="InterPro" id="IPR003362">
    <property type="entry name" value="Bact_transf"/>
</dbReference>
<evidence type="ECO:0000256" key="4">
    <source>
        <dbReference type="ARBA" id="ARBA00022692"/>
    </source>
</evidence>
<evidence type="ECO:0000256" key="1">
    <source>
        <dbReference type="ARBA" id="ARBA00004141"/>
    </source>
</evidence>
<dbReference type="Pfam" id="PF02397">
    <property type="entry name" value="Bac_transf"/>
    <property type="match status" value="1"/>
</dbReference>
<evidence type="ECO:0000256" key="6">
    <source>
        <dbReference type="ARBA" id="ARBA00023136"/>
    </source>
</evidence>
<dbReference type="AlphaFoldDB" id="A0A0P1L8V9"/>
<keyword evidence="12" id="KW-1185">Reference proteome</keyword>
<dbReference type="EMBL" id="FAOP01000005">
    <property type="protein sequence ID" value="CUU05093.1"/>
    <property type="molecule type" value="Genomic_DNA"/>
</dbReference>
<feature type="transmembrane region" description="Helical" evidence="7">
    <location>
        <begin position="277"/>
        <end position="301"/>
    </location>
</feature>
<accession>A0A0N7MW74</accession>
<accession>A0A0P1M4Z9</accession>
<organism evidence="10 11">
    <name type="scientific">Candidatus Kryptonium thompsonii</name>
    <dbReference type="NCBI Taxonomy" id="1633631"/>
    <lineage>
        <taxon>Bacteria</taxon>
        <taxon>Pseudomonadati</taxon>
        <taxon>Candidatus Kryptoniota</taxon>
        <taxon>Candidatus Kryptonium</taxon>
    </lineage>
</organism>
<protein>
    <submittedName>
        <fullName evidence="10">Undecaprenyl-phosphate glucose phosphotransferase</fullName>
    </submittedName>
</protein>
<feature type="transmembrane region" description="Helical" evidence="7">
    <location>
        <begin position="108"/>
        <end position="129"/>
    </location>
</feature>
<evidence type="ECO:0000256" key="5">
    <source>
        <dbReference type="ARBA" id="ARBA00022989"/>
    </source>
</evidence>
<reference evidence="10 11" key="1">
    <citation type="submission" date="2015-11" db="EMBL/GenBank/DDBJ databases">
        <authorList>
            <person name="Zhang Y."/>
            <person name="Guo Z."/>
        </authorList>
    </citation>
    <scope>NUCLEOTIDE SEQUENCE [LARGE SCALE GENOMIC DNA]</scope>
    <source>
        <strain evidence="10">JGI-4</strain>
    </source>
</reference>
<dbReference type="STRING" id="1633631.GCA_001442925_01155"/>
<dbReference type="PANTHER" id="PTHR30576">
    <property type="entry name" value="COLANIC BIOSYNTHESIS UDP-GLUCOSE LIPID CARRIER TRANSFERASE"/>
    <property type="match status" value="1"/>
</dbReference>
<dbReference type="PANTHER" id="PTHR30576:SF0">
    <property type="entry name" value="UNDECAPRENYL-PHOSPHATE N-ACETYLGALACTOSAMINYL 1-PHOSPHATE TRANSFERASE-RELATED"/>
    <property type="match status" value="1"/>
</dbReference>
<dbReference type="InterPro" id="IPR017475">
    <property type="entry name" value="EPS_sugar_tfrase"/>
</dbReference>
<dbReference type="Pfam" id="PF13727">
    <property type="entry name" value="CoA_binding_3"/>
    <property type="match status" value="1"/>
</dbReference>
<feature type="domain" description="Bacterial sugar transferase" evidence="8">
    <location>
        <begin position="275"/>
        <end position="458"/>
    </location>
</feature>
<dbReference type="Proteomes" id="UP000182011">
    <property type="component" value="Unassembled WGS sequence"/>
</dbReference>
<accession>A0A0P1P446</accession>
<accession>A0A0P1L8V9</accession>
<evidence type="ECO:0000256" key="2">
    <source>
        <dbReference type="ARBA" id="ARBA00006464"/>
    </source>
</evidence>
<accession>A0A0P1MB27</accession>
<proteinExistence type="inferred from homology"/>
<accession>A0A0P1LI94</accession>
<dbReference type="InterPro" id="IPR017473">
    <property type="entry name" value="Undecaprenyl-P_gluc_Ptfrase"/>
</dbReference>
<evidence type="ECO:0000256" key="7">
    <source>
        <dbReference type="SAM" id="Phobius"/>
    </source>
</evidence>
<keyword evidence="5 7" id="KW-1133">Transmembrane helix</keyword>